<feature type="compositionally biased region" description="Polar residues" evidence="1">
    <location>
        <begin position="86"/>
        <end position="118"/>
    </location>
</feature>
<feature type="compositionally biased region" description="Low complexity" evidence="1">
    <location>
        <begin position="1"/>
        <end position="11"/>
    </location>
</feature>
<feature type="region of interest" description="Disordered" evidence="1">
    <location>
        <begin position="1"/>
        <end position="24"/>
    </location>
</feature>
<feature type="compositionally biased region" description="Low complexity" evidence="1">
    <location>
        <begin position="48"/>
        <end position="83"/>
    </location>
</feature>
<keyword evidence="3" id="KW-1185">Reference proteome</keyword>
<evidence type="ECO:0000313" key="2">
    <source>
        <dbReference type="EMBL" id="CAI5760523.1"/>
    </source>
</evidence>
<accession>A0A9W4XNI7</accession>
<feature type="compositionally biased region" description="Polar residues" evidence="1">
    <location>
        <begin position="284"/>
        <end position="295"/>
    </location>
</feature>
<protein>
    <submittedName>
        <fullName evidence="2">Uncharacterized protein</fullName>
    </submittedName>
</protein>
<dbReference type="Proteomes" id="UP001152885">
    <property type="component" value="Unassembled WGS sequence"/>
</dbReference>
<comment type="caution">
    <text evidence="2">The sequence shown here is derived from an EMBL/GenBank/DDBJ whole genome shotgun (WGS) entry which is preliminary data.</text>
</comment>
<gene>
    <name evidence="2" type="ORF">CANVERA_P5032</name>
</gene>
<evidence type="ECO:0000313" key="3">
    <source>
        <dbReference type="Proteomes" id="UP001152885"/>
    </source>
</evidence>
<feature type="region of interest" description="Disordered" evidence="1">
    <location>
        <begin position="131"/>
        <end position="222"/>
    </location>
</feature>
<name>A0A9W4XNI7_9ASCO</name>
<feature type="compositionally biased region" description="Low complexity" evidence="1">
    <location>
        <begin position="172"/>
        <end position="185"/>
    </location>
</feature>
<dbReference type="EMBL" id="CANTUO010000007">
    <property type="protein sequence ID" value="CAI5760523.1"/>
    <property type="molecule type" value="Genomic_DNA"/>
</dbReference>
<reference evidence="2" key="1">
    <citation type="submission" date="2022-12" db="EMBL/GenBank/DDBJ databases">
        <authorList>
            <person name="Brejova B."/>
        </authorList>
    </citation>
    <scope>NUCLEOTIDE SEQUENCE</scope>
</reference>
<organism evidence="2 3">
    <name type="scientific">Candida verbasci</name>
    <dbReference type="NCBI Taxonomy" id="1227364"/>
    <lineage>
        <taxon>Eukaryota</taxon>
        <taxon>Fungi</taxon>
        <taxon>Dikarya</taxon>
        <taxon>Ascomycota</taxon>
        <taxon>Saccharomycotina</taxon>
        <taxon>Pichiomycetes</taxon>
        <taxon>Debaryomycetaceae</taxon>
        <taxon>Candida/Lodderomyces clade</taxon>
        <taxon>Candida</taxon>
    </lineage>
</organism>
<dbReference type="OrthoDB" id="2163387at2759"/>
<dbReference type="AlphaFoldDB" id="A0A9W4XNI7"/>
<feature type="region of interest" description="Disordered" evidence="1">
    <location>
        <begin position="36"/>
        <end position="119"/>
    </location>
</feature>
<feature type="region of interest" description="Disordered" evidence="1">
    <location>
        <begin position="237"/>
        <end position="295"/>
    </location>
</feature>
<proteinExistence type="predicted"/>
<feature type="compositionally biased region" description="Polar residues" evidence="1">
    <location>
        <begin position="131"/>
        <end position="140"/>
    </location>
</feature>
<evidence type="ECO:0000256" key="1">
    <source>
        <dbReference type="SAM" id="MobiDB-lite"/>
    </source>
</evidence>
<sequence>MTSTTTTTKSSNGQQQQIKTPLKKEELEQIAKQLKKKLSKAGLTAKQSLSPTNLKSNNNNNNNGINSNNTTPISLPKSSPLKSYIVNKNRNSSHSNLNNFSPISSSPLYSPNNKSPTHMKTPAAAMYLSSSPLKNQTISEESQESSPTKKRKTSPSKMILEELSPNSKKESSISSLKPSIDLKSSPIERKQQENQQQHPQTTPKMANKEICSTPKARTRNDSEGADLLLYLATSPSPAKQSYYSNTPKQQHKSPPPSQPTQTANTSNVPQFVVPPPPVTPKRVGSSSISNNLSKTPQRLTPFMSIANNNGLPSSGLTLTPTGFNMSDYVNIFTPSPGSLLNKNLLKTPDFNNLLNGNQTPRGSSKVDGKLLNFNKMLFSNHSDSKE</sequence>